<reference evidence="1" key="1">
    <citation type="submission" date="2023-10" db="EMBL/GenBank/DDBJ databases">
        <authorList>
            <person name="Chen Y."/>
            <person name="Shah S."/>
            <person name="Dougan E. K."/>
            <person name="Thang M."/>
            <person name="Chan C."/>
        </authorList>
    </citation>
    <scope>NUCLEOTIDE SEQUENCE [LARGE SCALE GENOMIC DNA]</scope>
</reference>
<dbReference type="EMBL" id="CAUYUJ010004082">
    <property type="protein sequence ID" value="CAK0808074.1"/>
    <property type="molecule type" value="Genomic_DNA"/>
</dbReference>
<accession>A0ABN9QSC8</accession>
<proteinExistence type="predicted"/>
<sequence>MGHGCLVHFCSSSSRGGGGGDLPPALAALLYSRSPPLLSPVVPCSQLQTVAAVRTGRRRAFVWRRGGQPSRVCTAALFPQIEAMGPSRLAPTANTLLLPSRETQG</sequence>
<gene>
    <name evidence="1" type="ORF">PCOR1329_LOCUS13769</name>
</gene>
<protein>
    <recommendedName>
        <fullName evidence="3">Anaphase-promoting complex subunit 1</fullName>
    </recommendedName>
</protein>
<comment type="caution">
    <text evidence="1">The sequence shown here is derived from an EMBL/GenBank/DDBJ whole genome shotgun (WGS) entry which is preliminary data.</text>
</comment>
<evidence type="ECO:0000313" key="2">
    <source>
        <dbReference type="Proteomes" id="UP001189429"/>
    </source>
</evidence>
<organism evidence="1 2">
    <name type="scientific">Prorocentrum cordatum</name>
    <dbReference type="NCBI Taxonomy" id="2364126"/>
    <lineage>
        <taxon>Eukaryota</taxon>
        <taxon>Sar</taxon>
        <taxon>Alveolata</taxon>
        <taxon>Dinophyceae</taxon>
        <taxon>Prorocentrales</taxon>
        <taxon>Prorocentraceae</taxon>
        <taxon>Prorocentrum</taxon>
    </lineage>
</organism>
<name>A0ABN9QSC8_9DINO</name>
<evidence type="ECO:0000313" key="1">
    <source>
        <dbReference type="EMBL" id="CAK0808074.1"/>
    </source>
</evidence>
<keyword evidence="2" id="KW-1185">Reference proteome</keyword>
<evidence type="ECO:0008006" key="3">
    <source>
        <dbReference type="Google" id="ProtNLM"/>
    </source>
</evidence>
<dbReference type="Proteomes" id="UP001189429">
    <property type="component" value="Unassembled WGS sequence"/>
</dbReference>